<dbReference type="Proteomes" id="UP001460202">
    <property type="component" value="Unassembled WGS sequence"/>
</dbReference>
<feature type="chain" id="PRO_5045728251" evidence="8">
    <location>
        <begin position="29"/>
        <end position="1092"/>
    </location>
</feature>
<feature type="domain" description="TonB-dependent receptor plug" evidence="9">
    <location>
        <begin position="127"/>
        <end position="233"/>
    </location>
</feature>
<feature type="signal peptide" evidence="8">
    <location>
        <begin position="1"/>
        <end position="28"/>
    </location>
</feature>
<keyword evidence="3 7" id="KW-1134">Transmembrane beta strand</keyword>
<keyword evidence="2 7" id="KW-0813">Transport</keyword>
<dbReference type="InterPro" id="IPR023996">
    <property type="entry name" value="TonB-dep_OMP_SusC/RagA"/>
</dbReference>
<dbReference type="RefSeq" id="WP_288660384.1">
    <property type="nucleotide sequence ID" value="NZ_JBBMFL010000001.1"/>
</dbReference>
<keyword evidence="5 7" id="KW-0472">Membrane</keyword>
<organism evidence="10 11">
    <name type="scientific">Alistipes intestinihominis</name>
    <dbReference type="NCBI Taxonomy" id="3133172"/>
    <lineage>
        <taxon>Bacteria</taxon>
        <taxon>Pseudomonadati</taxon>
        <taxon>Bacteroidota</taxon>
        <taxon>Bacteroidia</taxon>
        <taxon>Bacteroidales</taxon>
        <taxon>Rikenellaceae</taxon>
        <taxon>Alistipes</taxon>
    </lineage>
</organism>
<proteinExistence type="inferred from homology"/>
<dbReference type="Pfam" id="PF07715">
    <property type="entry name" value="Plug"/>
    <property type="match status" value="1"/>
</dbReference>
<dbReference type="PROSITE" id="PS52016">
    <property type="entry name" value="TONB_DEPENDENT_REC_3"/>
    <property type="match status" value="1"/>
</dbReference>
<dbReference type="SUPFAM" id="SSF56935">
    <property type="entry name" value="Porins"/>
    <property type="match status" value="1"/>
</dbReference>
<comment type="caution">
    <text evidence="10">The sequence shown here is derived from an EMBL/GenBank/DDBJ whole genome shotgun (WGS) entry which is preliminary data.</text>
</comment>
<evidence type="ECO:0000256" key="8">
    <source>
        <dbReference type="SAM" id="SignalP"/>
    </source>
</evidence>
<sequence>MQRNFTQHVRRILRSLALTLLLSAGVHAQAAAPQRDITGSVKSVSGEAMAGVTVMVKGTTTGTTTGANGVFNLKIPADAKALSVSFIGYAPREVPLSEKKTVYTIILEEDVVSMDEVVVIGYGSVAKRDLTGAVASVSGRVLADSPVSNMAQALTGRMPGVQITTTDGSPDADVKIRVRGGGSITQDNSPLYIVDGFPVERISDISVNDIQSIDVLKDASSAAIYGARGANGVIIITTKSAKAGKTTVSYNAFAQMKYVPKMIDVMKPYEFVQMQYELTSLKGGQDAESFASHFGTPADFDIYRRMPGRDTQSEMYGRTAWGQSHNLSIAGGTNKTRFTLSATHLDEDGVLLESGYRRTNLNFKMNHDLFKNVRLDLSAYYTNTVIDGAGTTVNSSTEIKNAVSYRPTIGKAERGHGASDQDISWVDENIEAQSQLYDPVELIKQDYKRQRRNELNVNGAVTWKFAKHFTWRSDFGMLTRDYETKRYYGPLTYTSRQAGSQPVAQITTQNMPRWRTSHTLTYDIKNYRKKHNINVMAGFEAMRETSTLREMKSYQLPADMAIDDIFANMAFGSQEYPYTFEDTPVAMASFFGRVNYSYRNKYLVTATVRIDGSSKFAPGNQWGCFPSAAFAWRISEEPFLKQAEWIDDLKLRVSYGEAGNNRIANDMWRRTFKGMFTGQQNMVAGIGGKPNIYLTNSSSVLINEDLVWETTATRNLGVDFGVLKNRLSGSVELYWNTTRDLLIKNKIPLHTGYNEQQVNVGQTSNRGLEISLTGVIVDKRDFQLSASFNIAFNRNKVDKLYGAEQKFYDSGWNNNNLRDYLLKEGEPVGLMYGYVTDGYYTVDDYEDGPGWVLKPGVANSQNITGSNGNPGDYPRVGSLKLKKTTPYDPNDPESCIVTEADRTVIGNANPKHTGGFSLTAAFKGFDLSAMFNWVYGNSIYNAQKLFNTSTGKYQWHNLRSEMDSRHRFRVFDDAGNDLRNDKEALRALNVNASIWSPVYQYPILHSWAIEDGSFLRLSNLTLGYTLPQRITKKVWLSKCRIYVTATNLFCWTAYTGFDPEVDTRRSSPLTPGVDYSAYPRTRSFAFGVNLTF</sequence>
<dbReference type="InterPro" id="IPR012910">
    <property type="entry name" value="Plug_dom"/>
</dbReference>
<evidence type="ECO:0000256" key="2">
    <source>
        <dbReference type="ARBA" id="ARBA00022448"/>
    </source>
</evidence>
<keyword evidence="4 7" id="KW-0812">Transmembrane</keyword>
<protein>
    <submittedName>
        <fullName evidence="10">TonB-dependent receptor</fullName>
    </submittedName>
</protein>
<dbReference type="SUPFAM" id="SSF49464">
    <property type="entry name" value="Carboxypeptidase regulatory domain-like"/>
    <property type="match status" value="1"/>
</dbReference>
<evidence type="ECO:0000256" key="7">
    <source>
        <dbReference type="PROSITE-ProRule" id="PRU01360"/>
    </source>
</evidence>
<evidence type="ECO:0000256" key="6">
    <source>
        <dbReference type="ARBA" id="ARBA00023237"/>
    </source>
</evidence>
<evidence type="ECO:0000256" key="5">
    <source>
        <dbReference type="ARBA" id="ARBA00023136"/>
    </source>
</evidence>
<dbReference type="NCBIfam" id="TIGR04056">
    <property type="entry name" value="OMP_RagA_SusC"/>
    <property type="match status" value="1"/>
</dbReference>
<dbReference type="NCBIfam" id="TIGR04057">
    <property type="entry name" value="SusC_RagA_signa"/>
    <property type="match status" value="1"/>
</dbReference>
<accession>A0ABV1GTC7</accession>
<dbReference type="InterPro" id="IPR008969">
    <property type="entry name" value="CarboxyPept-like_regulatory"/>
</dbReference>
<dbReference type="EMBL" id="JBBMFL010000001">
    <property type="protein sequence ID" value="MEQ2543393.1"/>
    <property type="molecule type" value="Genomic_DNA"/>
</dbReference>
<evidence type="ECO:0000256" key="3">
    <source>
        <dbReference type="ARBA" id="ARBA00022452"/>
    </source>
</evidence>
<keyword evidence="11" id="KW-1185">Reference proteome</keyword>
<evidence type="ECO:0000313" key="11">
    <source>
        <dbReference type="Proteomes" id="UP001460202"/>
    </source>
</evidence>
<dbReference type="Gene3D" id="2.170.130.10">
    <property type="entry name" value="TonB-dependent receptor, plug domain"/>
    <property type="match status" value="1"/>
</dbReference>
<dbReference type="Pfam" id="PF13715">
    <property type="entry name" value="CarbopepD_reg_2"/>
    <property type="match status" value="1"/>
</dbReference>
<dbReference type="Gene3D" id="2.60.40.1120">
    <property type="entry name" value="Carboxypeptidase-like, regulatory domain"/>
    <property type="match status" value="1"/>
</dbReference>
<dbReference type="InterPro" id="IPR037066">
    <property type="entry name" value="Plug_dom_sf"/>
</dbReference>
<evidence type="ECO:0000313" key="10">
    <source>
        <dbReference type="EMBL" id="MEQ2543393.1"/>
    </source>
</evidence>
<keyword evidence="6 7" id="KW-0998">Cell outer membrane</keyword>
<comment type="similarity">
    <text evidence="7">Belongs to the TonB-dependent receptor family.</text>
</comment>
<dbReference type="Gene3D" id="2.40.170.20">
    <property type="entry name" value="TonB-dependent receptor, beta-barrel domain"/>
    <property type="match status" value="1"/>
</dbReference>
<keyword evidence="8" id="KW-0732">Signal</keyword>
<reference evidence="10 11" key="1">
    <citation type="submission" date="2024-03" db="EMBL/GenBank/DDBJ databases">
        <title>Human intestinal bacterial collection.</title>
        <authorList>
            <person name="Pauvert C."/>
            <person name="Hitch T.C.A."/>
            <person name="Clavel T."/>
        </authorList>
    </citation>
    <scope>NUCLEOTIDE SEQUENCE [LARGE SCALE GENOMIC DNA]</scope>
    <source>
        <strain evidence="10 11">CLA-KB-H122</strain>
    </source>
</reference>
<dbReference type="InterPro" id="IPR036942">
    <property type="entry name" value="Beta-barrel_TonB_sf"/>
</dbReference>
<evidence type="ECO:0000259" key="9">
    <source>
        <dbReference type="Pfam" id="PF07715"/>
    </source>
</evidence>
<dbReference type="InterPro" id="IPR023997">
    <property type="entry name" value="TonB-dep_OMP_SusC/RagA_CS"/>
</dbReference>
<gene>
    <name evidence="10" type="ORF">WMO46_00305</name>
</gene>
<comment type="subcellular location">
    <subcellularLocation>
        <location evidence="1 7">Cell outer membrane</location>
        <topology evidence="1 7">Multi-pass membrane protein</topology>
    </subcellularLocation>
</comment>
<evidence type="ECO:0000256" key="4">
    <source>
        <dbReference type="ARBA" id="ARBA00022692"/>
    </source>
</evidence>
<evidence type="ECO:0000256" key="1">
    <source>
        <dbReference type="ARBA" id="ARBA00004571"/>
    </source>
</evidence>
<keyword evidence="10" id="KW-0675">Receptor</keyword>
<name>A0ABV1GTC7_9BACT</name>
<dbReference type="InterPro" id="IPR039426">
    <property type="entry name" value="TonB-dep_rcpt-like"/>
</dbReference>